<keyword evidence="9 10" id="KW-0511">Multifunctional enzyme</keyword>
<dbReference type="GO" id="GO:0050660">
    <property type="term" value="F:flavin adenine dinucleotide binding"/>
    <property type="evidence" value="ECO:0007669"/>
    <property type="project" value="UniProtKB-UniRule"/>
</dbReference>
<evidence type="ECO:0000256" key="5">
    <source>
        <dbReference type="ARBA" id="ARBA00022691"/>
    </source>
</evidence>
<keyword evidence="4 10" id="KW-0808">Transferase</keyword>
<keyword evidence="5 10" id="KW-0949">S-adenosyl-L-methionine</keyword>
<dbReference type="Pfam" id="PF05430">
    <property type="entry name" value="Methyltransf_30"/>
    <property type="match status" value="1"/>
</dbReference>
<evidence type="ECO:0000313" key="13">
    <source>
        <dbReference type="EMBL" id="KLN61134.1"/>
    </source>
</evidence>
<evidence type="ECO:0000256" key="8">
    <source>
        <dbReference type="ARBA" id="ARBA00023002"/>
    </source>
</evidence>
<dbReference type="EMBL" id="LAQL01000005">
    <property type="protein sequence ID" value="KLN61134.1"/>
    <property type="molecule type" value="Genomic_DNA"/>
</dbReference>
<evidence type="ECO:0000256" key="3">
    <source>
        <dbReference type="ARBA" id="ARBA00022630"/>
    </source>
</evidence>
<dbReference type="NCBIfam" id="NF002481">
    <property type="entry name" value="PRK01747.1-2"/>
    <property type="match status" value="1"/>
</dbReference>
<comment type="similarity">
    <text evidence="10">In the C-terminal section; belongs to the DAO family.</text>
</comment>
<dbReference type="InterPro" id="IPR029063">
    <property type="entry name" value="SAM-dependent_MTases_sf"/>
</dbReference>
<comment type="similarity">
    <text evidence="10">In the N-terminal section; belongs to the methyltransferase superfamily. tRNA (mnm(5)s(2)U34)-methyltransferase family.</text>
</comment>
<evidence type="ECO:0000259" key="11">
    <source>
        <dbReference type="Pfam" id="PF01266"/>
    </source>
</evidence>
<dbReference type="EC" id="2.1.1.61" evidence="10"/>
<keyword evidence="6 10" id="KW-0819">tRNA processing</keyword>
<dbReference type="HAMAP" id="MF_01102">
    <property type="entry name" value="MnmC"/>
    <property type="match status" value="1"/>
</dbReference>
<evidence type="ECO:0000256" key="6">
    <source>
        <dbReference type="ARBA" id="ARBA00022694"/>
    </source>
</evidence>
<feature type="domain" description="MnmC-like methyltransferase" evidence="12">
    <location>
        <begin position="114"/>
        <end position="233"/>
    </location>
</feature>
<dbReference type="NCBIfam" id="TIGR03197">
    <property type="entry name" value="MnmC_Cterm"/>
    <property type="match status" value="1"/>
</dbReference>
<dbReference type="Gene3D" id="3.30.9.10">
    <property type="entry name" value="D-Amino Acid Oxidase, subunit A, domain 2"/>
    <property type="match status" value="1"/>
</dbReference>
<keyword evidence="7 10" id="KW-0274">FAD</keyword>
<protein>
    <recommendedName>
        <fullName evidence="10">tRNA 5-methylaminomethyl-2-thiouridine biosynthesis bifunctional protein MnmC</fullName>
        <shortName evidence="10">tRNA mnm(5)s(2)U biosynthesis bifunctional protein</shortName>
    </recommendedName>
    <domain>
        <recommendedName>
            <fullName evidence="10">tRNA (mnm(5)s(2)U34)-methyltransferase</fullName>
            <ecNumber evidence="10">2.1.1.61</ecNumber>
        </recommendedName>
    </domain>
    <domain>
        <recommendedName>
            <fullName evidence="10">FAD-dependent cmnm(5)s(2)U34 oxidoreductase</fullName>
            <ecNumber evidence="10">1.5.-.-</ecNumber>
        </recommendedName>
    </domain>
</protein>
<feature type="region of interest" description="FAD-dependent cmnm(5)s(2)U34 oxidoreductase" evidence="10">
    <location>
        <begin position="270"/>
        <end position="673"/>
    </location>
</feature>
<comment type="subcellular location">
    <subcellularLocation>
        <location evidence="10">Cytoplasm</location>
    </subcellularLocation>
</comment>
<keyword evidence="8 10" id="KW-0560">Oxidoreductase</keyword>
<feature type="region of interest" description="tRNA (mnm(5)s(2)U34)-methyltransferase" evidence="10">
    <location>
        <begin position="1"/>
        <end position="236"/>
    </location>
</feature>
<evidence type="ECO:0000259" key="12">
    <source>
        <dbReference type="Pfam" id="PF05430"/>
    </source>
</evidence>
<name>A0A0H2MF12_9PROT</name>
<dbReference type="SUPFAM" id="SSF51905">
    <property type="entry name" value="FAD/NAD(P)-binding domain"/>
    <property type="match status" value="1"/>
</dbReference>
<reference evidence="13 14" key="1">
    <citation type="submission" date="2015-03" db="EMBL/GenBank/DDBJ databases">
        <title>Genome Sequence of Kiloniella spongiae MEBiC09566, isolated from a marine sponge.</title>
        <authorList>
            <person name="Shao Z."/>
            <person name="Wang L."/>
            <person name="Li X."/>
        </authorList>
    </citation>
    <scope>NUCLEOTIDE SEQUENCE [LARGE SCALE GENOMIC DNA]</scope>
    <source>
        <strain evidence="13 14">MEBiC09566</strain>
    </source>
</reference>
<evidence type="ECO:0000256" key="9">
    <source>
        <dbReference type="ARBA" id="ARBA00023268"/>
    </source>
</evidence>
<proteinExistence type="inferred from homology"/>
<dbReference type="Gene3D" id="3.40.50.150">
    <property type="entry name" value="Vaccinia Virus protein VP39"/>
    <property type="match status" value="1"/>
</dbReference>
<dbReference type="InterPro" id="IPR006076">
    <property type="entry name" value="FAD-dep_OxRdtase"/>
</dbReference>
<evidence type="ECO:0000256" key="1">
    <source>
        <dbReference type="ARBA" id="ARBA00022490"/>
    </source>
</evidence>
<dbReference type="PATRIC" id="fig|1489064.4.peg.2899"/>
<dbReference type="EC" id="1.5.-.-" evidence="10"/>
<comment type="cofactor">
    <cofactor evidence="10">
        <name>FAD</name>
        <dbReference type="ChEBI" id="CHEBI:57692"/>
    </cofactor>
</comment>
<gene>
    <name evidence="10" type="primary">mnmC</name>
    <name evidence="13" type="ORF">WH96_08180</name>
</gene>
<evidence type="ECO:0000256" key="4">
    <source>
        <dbReference type="ARBA" id="ARBA00022679"/>
    </source>
</evidence>
<dbReference type="InterPro" id="IPR047785">
    <property type="entry name" value="tRNA_MNMC2"/>
</dbReference>
<comment type="catalytic activity">
    <reaction evidence="10">
        <text>5-aminomethyl-2-thiouridine(34) in tRNA + S-adenosyl-L-methionine = 5-methylaminomethyl-2-thiouridine(34) in tRNA + S-adenosyl-L-homocysteine + H(+)</text>
        <dbReference type="Rhea" id="RHEA:19569"/>
        <dbReference type="Rhea" id="RHEA-COMP:10195"/>
        <dbReference type="Rhea" id="RHEA-COMP:10197"/>
        <dbReference type="ChEBI" id="CHEBI:15378"/>
        <dbReference type="ChEBI" id="CHEBI:57856"/>
        <dbReference type="ChEBI" id="CHEBI:59789"/>
        <dbReference type="ChEBI" id="CHEBI:74454"/>
        <dbReference type="ChEBI" id="CHEBI:74455"/>
        <dbReference type="EC" id="2.1.1.61"/>
    </reaction>
</comment>
<dbReference type="AlphaFoldDB" id="A0A0H2MF12"/>
<evidence type="ECO:0000256" key="10">
    <source>
        <dbReference type="HAMAP-Rule" id="MF_01102"/>
    </source>
</evidence>
<evidence type="ECO:0000256" key="7">
    <source>
        <dbReference type="ARBA" id="ARBA00022827"/>
    </source>
</evidence>
<dbReference type="PANTHER" id="PTHR13847:SF283">
    <property type="entry name" value="TRNA 5-METHYLAMINOMETHYL-2-THIOURIDINE BIOSYNTHESIS BIFUNCTIONAL PROTEIN MNMC"/>
    <property type="match status" value="1"/>
</dbReference>
<dbReference type="GO" id="GO:0004808">
    <property type="term" value="F:tRNA (5-methylaminomethyl-2-thiouridylate)(34)-methyltransferase activity"/>
    <property type="evidence" value="ECO:0007669"/>
    <property type="project" value="UniProtKB-EC"/>
</dbReference>
<dbReference type="NCBIfam" id="NF033855">
    <property type="entry name" value="tRNA_MNMC2"/>
    <property type="match status" value="1"/>
</dbReference>
<comment type="function">
    <text evidence="10">Catalyzes the last two steps in the biosynthesis of 5-methylaminomethyl-2-thiouridine (mnm(5)s(2)U) at the wobble position (U34) in tRNA. Catalyzes the FAD-dependent demodification of cmnm(5)s(2)U34 to nm(5)s(2)U34, followed by the transfer of a methyl group from S-adenosyl-L-methionine to nm(5)s(2)U34, to form mnm(5)s(2)U34.</text>
</comment>
<evidence type="ECO:0000313" key="14">
    <source>
        <dbReference type="Proteomes" id="UP000035444"/>
    </source>
</evidence>
<dbReference type="OrthoDB" id="9786494at2"/>
<evidence type="ECO:0000256" key="2">
    <source>
        <dbReference type="ARBA" id="ARBA00022603"/>
    </source>
</evidence>
<dbReference type="InterPro" id="IPR036188">
    <property type="entry name" value="FAD/NAD-bd_sf"/>
</dbReference>
<keyword evidence="14" id="KW-1185">Reference proteome</keyword>
<feature type="domain" description="FAD dependent oxidoreductase" evidence="11">
    <location>
        <begin position="266"/>
        <end position="640"/>
    </location>
</feature>
<comment type="caution">
    <text evidence="13">The sequence shown here is derived from an EMBL/GenBank/DDBJ whole genome shotgun (WGS) entry which is preliminary data.</text>
</comment>
<keyword evidence="1 10" id="KW-0963">Cytoplasm</keyword>
<dbReference type="Pfam" id="PF01266">
    <property type="entry name" value="DAO"/>
    <property type="match status" value="1"/>
</dbReference>
<keyword evidence="3 10" id="KW-0285">Flavoprotein</keyword>
<dbReference type="GO" id="GO:0016645">
    <property type="term" value="F:oxidoreductase activity, acting on the CH-NH group of donors"/>
    <property type="evidence" value="ECO:0007669"/>
    <property type="project" value="InterPro"/>
</dbReference>
<dbReference type="InterPro" id="IPR008471">
    <property type="entry name" value="MnmC-like_methylTransf"/>
</dbReference>
<keyword evidence="2 10" id="KW-0489">Methyltransferase</keyword>
<dbReference type="GO" id="GO:0002097">
    <property type="term" value="P:tRNA wobble base modification"/>
    <property type="evidence" value="ECO:0007669"/>
    <property type="project" value="UniProtKB-UniRule"/>
</dbReference>
<organism evidence="13 14">
    <name type="scientific">Kiloniella spongiae</name>
    <dbReference type="NCBI Taxonomy" id="1489064"/>
    <lineage>
        <taxon>Bacteria</taxon>
        <taxon>Pseudomonadati</taxon>
        <taxon>Pseudomonadota</taxon>
        <taxon>Alphaproteobacteria</taxon>
        <taxon>Rhodospirillales</taxon>
        <taxon>Kiloniellaceae</taxon>
        <taxon>Kiloniella</taxon>
    </lineage>
</organism>
<dbReference type="InterPro" id="IPR023032">
    <property type="entry name" value="tRNA_MAMT_biosynth_bifunc_MnmC"/>
</dbReference>
<dbReference type="GO" id="GO:0005737">
    <property type="term" value="C:cytoplasm"/>
    <property type="evidence" value="ECO:0007669"/>
    <property type="project" value="UniProtKB-SubCell"/>
</dbReference>
<dbReference type="Gene3D" id="3.50.50.60">
    <property type="entry name" value="FAD/NAD(P)-binding domain"/>
    <property type="match status" value="1"/>
</dbReference>
<sequence length="673" mass="74617">MSFCMTKFSKAELEWRDGFVPVSTKYDDVYYSLTNGLEESALVFLNGVGGKDLWENKQNTIIGETGFGTGLNFLATWREWKRSAKSDQRLTFVSVEGFPLSRAQLQKSLEPWDELSDIRDALIKAYPDLSPGFHTLEFEQDRVTLILLFGDVQDVLSQFSGQVDAWFLDGFTPKKNPEMWNVDVYKLLARKSKPGTKLASFTAAGHVRRGLESVGFKIEKHKGYAFKRERIVGEFSSVEADEDKKVVHSGSLPWFDIPKVRNKPKKVAIIGAGIVGNCLAYSLSRAGVDVTLIDKAPSVAEGASGNPAAVFEPKLMRNGTVLGQYLASCYLFALSFYRKLEEQTGEKIWHHQCGSLDLIGDDKELQRRQSFVASNVLPQDHFSIVDARGASELAGIDLTSSAVWYPYAGCLNTTALAKALTAEIDVRLNCEVTSLEPYANHGQCNWKLSVSGSSEDLEFDSVVLANAFNARNFTQSESLSVIMNRGQVSTCLPNKSSTDLKTIVNGSGYITPAIKGQHVFGATFERLYCYDEAENKSVTTEHHGHNLSLLNEIVPNISTQIDLSALGGRTSVRGTTFDRLPLVGPVYDEDQYRNDYAGLKNGQKSKSFWPQGEYYQNLFCAVGFGSRGFLTAPLMANYLMKLICGCDALPIPNEIRDAIHPARFLMRDLKKGL</sequence>
<dbReference type="PANTHER" id="PTHR13847">
    <property type="entry name" value="SARCOSINE DEHYDROGENASE-RELATED"/>
    <property type="match status" value="1"/>
</dbReference>
<accession>A0A0H2MF12</accession>
<dbReference type="GO" id="GO:0032259">
    <property type="term" value="P:methylation"/>
    <property type="evidence" value="ECO:0007669"/>
    <property type="project" value="UniProtKB-KW"/>
</dbReference>
<dbReference type="Proteomes" id="UP000035444">
    <property type="component" value="Unassembled WGS sequence"/>
</dbReference>
<dbReference type="InterPro" id="IPR017610">
    <property type="entry name" value="tRNA_S-uridine_synth_MnmC_C"/>
</dbReference>